<name>A0ABW2RP73_9BACL</name>
<keyword evidence="2" id="KW-1133">Transmembrane helix</keyword>
<comment type="similarity">
    <text evidence="1">Belongs to the DedA family.</text>
</comment>
<proteinExistence type="inferred from homology"/>
<sequence>MNEIIYSVLDWLMGLGYLGIALGLMVEVIPSEIVLAYGGFLIASGEIHFAGAVIAGTIGGVLAQLFLYWAGYYGGRPLIERYGKYVLINQHHLDVAESWFDRYGTGVIFGARFIPVVRHAISIPAGIAKMPVGKFALLTTLAVIPWSVLFLYLGMVLGNNWKQIKEVAAPYMTPIGVGAAVLLGIYFLFQWMKKKKGTSSV</sequence>
<feature type="transmembrane region" description="Helical" evidence="2">
    <location>
        <begin position="49"/>
        <end position="71"/>
    </location>
</feature>
<evidence type="ECO:0000313" key="5">
    <source>
        <dbReference type="Proteomes" id="UP001596500"/>
    </source>
</evidence>
<evidence type="ECO:0000313" key="4">
    <source>
        <dbReference type="EMBL" id="MFC7442577.1"/>
    </source>
</evidence>
<evidence type="ECO:0000256" key="2">
    <source>
        <dbReference type="SAM" id="Phobius"/>
    </source>
</evidence>
<keyword evidence="2" id="KW-0472">Membrane</keyword>
<dbReference type="RefSeq" id="WP_379866544.1">
    <property type="nucleotide sequence ID" value="NZ_JBHTBW010000053.1"/>
</dbReference>
<feature type="transmembrane region" description="Helical" evidence="2">
    <location>
        <begin position="12"/>
        <end position="37"/>
    </location>
</feature>
<feature type="transmembrane region" description="Helical" evidence="2">
    <location>
        <begin position="169"/>
        <end position="189"/>
    </location>
</feature>
<gene>
    <name evidence="4" type="ORF">ACFQNG_15945</name>
</gene>
<dbReference type="Proteomes" id="UP001596500">
    <property type="component" value="Unassembled WGS sequence"/>
</dbReference>
<dbReference type="PANTHER" id="PTHR42709:SF8">
    <property type="entry name" value="UNDECAPRENYL PHOSPHATE TRANSPORTER A"/>
    <property type="match status" value="1"/>
</dbReference>
<feature type="transmembrane region" description="Helical" evidence="2">
    <location>
        <begin position="135"/>
        <end position="157"/>
    </location>
</feature>
<evidence type="ECO:0000259" key="3">
    <source>
        <dbReference type="Pfam" id="PF09335"/>
    </source>
</evidence>
<comment type="caution">
    <text evidence="4">The sequence shown here is derived from an EMBL/GenBank/DDBJ whole genome shotgun (WGS) entry which is preliminary data.</text>
</comment>
<dbReference type="InterPro" id="IPR051311">
    <property type="entry name" value="DedA_domain"/>
</dbReference>
<accession>A0ABW2RP73</accession>
<dbReference type="InterPro" id="IPR032816">
    <property type="entry name" value="VTT_dom"/>
</dbReference>
<feature type="domain" description="VTT" evidence="3">
    <location>
        <begin position="29"/>
        <end position="154"/>
    </location>
</feature>
<keyword evidence="2" id="KW-0812">Transmembrane</keyword>
<keyword evidence="5" id="KW-1185">Reference proteome</keyword>
<reference evidence="5" key="1">
    <citation type="journal article" date="2019" name="Int. J. Syst. Evol. Microbiol.">
        <title>The Global Catalogue of Microorganisms (GCM) 10K type strain sequencing project: providing services to taxonomists for standard genome sequencing and annotation.</title>
        <authorList>
            <consortium name="The Broad Institute Genomics Platform"/>
            <consortium name="The Broad Institute Genome Sequencing Center for Infectious Disease"/>
            <person name="Wu L."/>
            <person name="Ma J."/>
        </authorList>
    </citation>
    <scope>NUCLEOTIDE SEQUENCE [LARGE SCALE GENOMIC DNA]</scope>
    <source>
        <strain evidence="5">CGMCC 1.12942</strain>
    </source>
</reference>
<dbReference type="Pfam" id="PF09335">
    <property type="entry name" value="VTT_dom"/>
    <property type="match status" value="1"/>
</dbReference>
<organism evidence="4 5">
    <name type="scientific">Laceyella putida</name>
    <dbReference type="NCBI Taxonomy" id="110101"/>
    <lineage>
        <taxon>Bacteria</taxon>
        <taxon>Bacillati</taxon>
        <taxon>Bacillota</taxon>
        <taxon>Bacilli</taxon>
        <taxon>Bacillales</taxon>
        <taxon>Thermoactinomycetaceae</taxon>
        <taxon>Laceyella</taxon>
    </lineage>
</organism>
<dbReference type="EMBL" id="JBHTBW010000053">
    <property type="protein sequence ID" value="MFC7442577.1"/>
    <property type="molecule type" value="Genomic_DNA"/>
</dbReference>
<dbReference type="PANTHER" id="PTHR42709">
    <property type="entry name" value="ALKALINE PHOSPHATASE LIKE PROTEIN"/>
    <property type="match status" value="1"/>
</dbReference>
<evidence type="ECO:0000256" key="1">
    <source>
        <dbReference type="ARBA" id="ARBA00010792"/>
    </source>
</evidence>
<protein>
    <submittedName>
        <fullName evidence="4">DedA family protein</fullName>
    </submittedName>
</protein>